<comment type="caution">
    <text evidence="1">The sequence shown here is derived from an EMBL/GenBank/DDBJ whole genome shotgun (WGS) entry which is preliminary data.</text>
</comment>
<name>A0AAW0IGR3_MYOGA</name>
<dbReference type="Proteomes" id="UP001488838">
    <property type="component" value="Unassembled WGS sequence"/>
</dbReference>
<organism evidence="1 2">
    <name type="scientific">Myodes glareolus</name>
    <name type="common">Bank vole</name>
    <name type="synonym">Clethrionomys glareolus</name>
    <dbReference type="NCBI Taxonomy" id="447135"/>
    <lineage>
        <taxon>Eukaryota</taxon>
        <taxon>Metazoa</taxon>
        <taxon>Chordata</taxon>
        <taxon>Craniata</taxon>
        <taxon>Vertebrata</taxon>
        <taxon>Euteleostomi</taxon>
        <taxon>Mammalia</taxon>
        <taxon>Eutheria</taxon>
        <taxon>Euarchontoglires</taxon>
        <taxon>Glires</taxon>
        <taxon>Rodentia</taxon>
        <taxon>Myomorpha</taxon>
        <taxon>Muroidea</taxon>
        <taxon>Cricetidae</taxon>
        <taxon>Arvicolinae</taxon>
        <taxon>Myodes</taxon>
    </lineage>
</organism>
<reference evidence="1 2" key="1">
    <citation type="journal article" date="2023" name="bioRxiv">
        <title>Conserved and derived expression patterns and positive selection on dental genes reveal complex evolutionary context of ever-growing rodent molars.</title>
        <authorList>
            <person name="Calamari Z.T."/>
            <person name="Song A."/>
            <person name="Cohen E."/>
            <person name="Akter M."/>
            <person name="Roy R.D."/>
            <person name="Hallikas O."/>
            <person name="Christensen M.M."/>
            <person name="Li P."/>
            <person name="Marangoni P."/>
            <person name="Jernvall J."/>
            <person name="Klein O.D."/>
        </authorList>
    </citation>
    <scope>NUCLEOTIDE SEQUENCE [LARGE SCALE GENOMIC DNA]</scope>
    <source>
        <strain evidence="1">V071</strain>
    </source>
</reference>
<accession>A0AAW0IGR3</accession>
<evidence type="ECO:0000313" key="2">
    <source>
        <dbReference type="Proteomes" id="UP001488838"/>
    </source>
</evidence>
<keyword evidence="2" id="KW-1185">Reference proteome</keyword>
<gene>
    <name evidence="1" type="ORF">U0070_003709</name>
</gene>
<evidence type="ECO:0000313" key="1">
    <source>
        <dbReference type="EMBL" id="KAK7813800.1"/>
    </source>
</evidence>
<dbReference type="AlphaFoldDB" id="A0AAW0IGR3"/>
<protein>
    <submittedName>
        <fullName evidence="1">Uncharacterized protein</fullName>
    </submittedName>
</protein>
<proteinExistence type="predicted"/>
<sequence>MDRVTQGVVLEPWALKMSVEDAAFRSTHNNLNNLSILVPRVVLTEVNKAGESPLDTPLFLLKVKSRKSTVHPKRRHSPRTPAHSFFRVPFCVKPVLPPLTPVLNS</sequence>
<dbReference type="EMBL" id="JBBHLL010000131">
    <property type="protein sequence ID" value="KAK7813800.1"/>
    <property type="molecule type" value="Genomic_DNA"/>
</dbReference>